<keyword evidence="1" id="KW-0472">Membrane</keyword>
<proteinExistence type="predicted"/>
<keyword evidence="1" id="KW-0812">Transmembrane</keyword>
<feature type="transmembrane region" description="Helical" evidence="1">
    <location>
        <begin position="12"/>
        <end position="31"/>
    </location>
</feature>
<keyword evidence="3" id="KW-1185">Reference proteome</keyword>
<evidence type="ECO:0000313" key="2">
    <source>
        <dbReference type="EMBL" id="SET64882.1"/>
    </source>
</evidence>
<evidence type="ECO:0000313" key="3">
    <source>
        <dbReference type="Proteomes" id="UP000198618"/>
    </source>
</evidence>
<dbReference type="RefSeq" id="WP_090871753.1">
    <property type="nucleotide sequence ID" value="NZ_FOHE01000018.1"/>
</dbReference>
<evidence type="ECO:0000256" key="1">
    <source>
        <dbReference type="SAM" id="Phobius"/>
    </source>
</evidence>
<dbReference type="STRING" id="930131.SAMN05216389_11868"/>
<keyword evidence="1" id="KW-1133">Transmembrane helix</keyword>
<dbReference type="EMBL" id="FOHE01000018">
    <property type="protein sequence ID" value="SET64882.1"/>
    <property type="molecule type" value="Genomic_DNA"/>
</dbReference>
<gene>
    <name evidence="2" type="ORF">SAMN05216389_11868</name>
</gene>
<name>A0A1I0G4T6_9BACI</name>
<dbReference type="OrthoDB" id="9865363at2"/>
<reference evidence="2 3" key="1">
    <citation type="submission" date="2016-10" db="EMBL/GenBank/DDBJ databases">
        <authorList>
            <person name="de Groot N.N."/>
        </authorList>
    </citation>
    <scope>NUCLEOTIDE SEQUENCE [LARGE SCALE GENOMIC DNA]</scope>
    <source>
        <strain evidence="2 3">IBRC-M 10780</strain>
    </source>
</reference>
<organism evidence="2 3">
    <name type="scientific">Oceanobacillus limi</name>
    <dbReference type="NCBI Taxonomy" id="930131"/>
    <lineage>
        <taxon>Bacteria</taxon>
        <taxon>Bacillati</taxon>
        <taxon>Bacillota</taxon>
        <taxon>Bacilli</taxon>
        <taxon>Bacillales</taxon>
        <taxon>Bacillaceae</taxon>
        <taxon>Oceanobacillus</taxon>
    </lineage>
</organism>
<accession>A0A1I0G4T6</accession>
<sequence length="173" mass="20047">MKDEYSDRRLSPIIIGVLSILLLIVSILYFAERGKYANAKEKLDSTNMYLYQIEVESPLRGFLNYLGVQQVEDVDWEELDIQEIASKFSELERGLENINAPNIEGIPEETLIVLQTLQDKIKLINIQTEKTLDENTKEEIMNLTKNINTCEVSEFNRSWEQITSEIKCLNNEI</sequence>
<dbReference type="Proteomes" id="UP000198618">
    <property type="component" value="Unassembled WGS sequence"/>
</dbReference>
<protein>
    <submittedName>
        <fullName evidence="2">Uncharacterized protein</fullName>
    </submittedName>
</protein>
<dbReference type="AlphaFoldDB" id="A0A1I0G4T6"/>